<organism evidence="3 4">
    <name type="scientific">Cryptococcus deuterogattii (strain R265)</name>
    <name type="common">Cryptococcus gattii VGII (strain R265)</name>
    <dbReference type="NCBI Taxonomy" id="294750"/>
    <lineage>
        <taxon>Eukaryota</taxon>
        <taxon>Fungi</taxon>
        <taxon>Dikarya</taxon>
        <taxon>Basidiomycota</taxon>
        <taxon>Agaricomycotina</taxon>
        <taxon>Tremellomycetes</taxon>
        <taxon>Tremellales</taxon>
        <taxon>Cryptococcaceae</taxon>
        <taxon>Cryptococcus</taxon>
        <taxon>Cryptococcus gattii species complex</taxon>
    </lineage>
</organism>
<name>A0A095EDF7_CRYD2</name>
<dbReference type="SMART" id="SM00829">
    <property type="entry name" value="PKS_ER"/>
    <property type="match status" value="1"/>
</dbReference>
<keyword evidence="1" id="KW-0560">Oxidoreductase</keyword>
<dbReference type="SUPFAM" id="SSF50129">
    <property type="entry name" value="GroES-like"/>
    <property type="match status" value="1"/>
</dbReference>
<dbReference type="GeneID" id="88177747"/>
<dbReference type="KEGG" id="cdeu:CNBG_1321"/>
<protein>
    <submittedName>
        <fullName evidence="3">Cytoplasmic protein</fullName>
    </submittedName>
</protein>
<dbReference type="InterPro" id="IPR036291">
    <property type="entry name" value="NAD(P)-bd_dom_sf"/>
</dbReference>
<dbReference type="CDD" id="cd05288">
    <property type="entry name" value="PGDH"/>
    <property type="match status" value="1"/>
</dbReference>
<dbReference type="FunFam" id="3.40.50.720:FF:000121">
    <property type="entry name" value="Prostaglandin reductase 2"/>
    <property type="match status" value="1"/>
</dbReference>
<dbReference type="InterPro" id="IPR013149">
    <property type="entry name" value="ADH-like_C"/>
</dbReference>
<dbReference type="OrthoDB" id="809632at2759"/>
<dbReference type="InterPro" id="IPR041694">
    <property type="entry name" value="ADH_N_2"/>
</dbReference>
<dbReference type="SUPFAM" id="SSF51735">
    <property type="entry name" value="NAD(P)-binding Rossmann-fold domains"/>
    <property type="match status" value="1"/>
</dbReference>
<evidence type="ECO:0000256" key="1">
    <source>
        <dbReference type="ARBA" id="ARBA00023002"/>
    </source>
</evidence>
<dbReference type="Pfam" id="PF00107">
    <property type="entry name" value="ADH_zinc_N"/>
    <property type="match status" value="1"/>
</dbReference>
<dbReference type="Proteomes" id="UP000029445">
    <property type="component" value="Chromosome 3"/>
</dbReference>
<evidence type="ECO:0000313" key="3">
    <source>
        <dbReference type="EMBL" id="KGB75483.1"/>
    </source>
</evidence>
<dbReference type="PANTHER" id="PTHR43205:SF42">
    <property type="entry name" value="ALCOHOL DEHYDROGENASE, ZINC-CONTAINING (AFU_ORTHOLOGUE AFUA_7G04530)"/>
    <property type="match status" value="1"/>
</dbReference>
<dbReference type="OMA" id="EEKCRYA"/>
<sequence length="344" mass="37586">MTSPQKNVQIVLNERPQKGPVTDTTFKSKTVDVPELKDGEILARVDYASVDPTMRGWVNEGRSYLPPVEIGAPMRANGLGTILASKAEGFKPGDKVLGLLNWQEYYVGSTDGLSKRETPEGAKDVDHLGLFGMTGLTAYFGMTEVGKVKDGDHVVISGAAGAVGLVATQIALAHPNCKVTVIAGSKEKLDYLKKLGAHNTLNYKNDDFKEQFKKVGLIDVYFDNVGGKILDMALAQLNPFARIVACGAISQYNATVPDPIYNYFNLISMKATMRGFIVFQFADRYPEGIKYLSDLVKKGKMEFNYHVIDGLDSCVQALREMFEGKNLGKTVVRVSNEAVKGSKL</sequence>
<dbReference type="Gene3D" id="3.90.180.10">
    <property type="entry name" value="Medium-chain alcohol dehydrogenases, catalytic domain"/>
    <property type="match status" value="1"/>
</dbReference>
<dbReference type="EMBL" id="CP025761">
    <property type="protein sequence ID" value="KGB75483.1"/>
    <property type="molecule type" value="Genomic_DNA"/>
</dbReference>
<dbReference type="STRING" id="294750.A0A095EDF7"/>
<feature type="domain" description="Enoyl reductase (ER)" evidence="2">
    <location>
        <begin position="19"/>
        <end position="332"/>
    </location>
</feature>
<evidence type="ECO:0000259" key="2">
    <source>
        <dbReference type="SMART" id="SM00829"/>
    </source>
</evidence>
<dbReference type="RefSeq" id="XP_062881428.1">
    <property type="nucleotide sequence ID" value="XM_063025473.1"/>
</dbReference>
<accession>A0A095EDF7</accession>
<reference evidence="3 4" key="2">
    <citation type="journal article" date="2018" name="Proc. Natl. Acad. Sci.">
        <title>RNAi is a critical determinant of centromere evolution in closely related fungi.</title>
        <authorList>
            <person name="Yadav V."/>
            <person name="Sun S."/>
            <person name="Billmyre R.B."/>
            <person name="Thimmappa B.C."/>
            <person name="Shea T."/>
            <person name="Lintner R."/>
            <person name="Bakkeren G."/>
            <person name="Cuomo C.A."/>
            <person name="Heitman J."/>
            <person name="Sanyal K."/>
        </authorList>
    </citation>
    <scope>NUCLEOTIDE SEQUENCE [LARGE SCALE GENOMIC DNA]</scope>
    <source>
        <strain evidence="3 4">R265</strain>
    </source>
</reference>
<dbReference type="PANTHER" id="PTHR43205">
    <property type="entry name" value="PROSTAGLANDIN REDUCTASE"/>
    <property type="match status" value="1"/>
</dbReference>
<proteinExistence type="predicted"/>
<dbReference type="Gene3D" id="3.40.50.720">
    <property type="entry name" value="NAD(P)-binding Rossmann-like Domain"/>
    <property type="match status" value="1"/>
</dbReference>
<reference evidence="3 4" key="1">
    <citation type="journal article" date="2011" name="MBio">
        <title>Genome variation in Cryptococcus gattii, an emerging pathogen of immunocompetent hosts.</title>
        <authorList>
            <person name="D'Souza C.A."/>
            <person name="Kronstad J.W."/>
            <person name="Taylor G."/>
            <person name="Warren R."/>
            <person name="Yuen M."/>
            <person name="Hu G."/>
            <person name="Jung W.H."/>
            <person name="Sham A."/>
            <person name="Kidd S.E."/>
            <person name="Tangen K."/>
            <person name="Lee N."/>
            <person name="Zeilmaker T."/>
            <person name="Sawkins J."/>
            <person name="McVicker G."/>
            <person name="Shah S."/>
            <person name="Gnerre S."/>
            <person name="Griggs A."/>
            <person name="Zeng Q."/>
            <person name="Bartlett K."/>
            <person name="Li W."/>
            <person name="Wang X."/>
            <person name="Heitman J."/>
            <person name="Stajich J.E."/>
            <person name="Fraser J.A."/>
            <person name="Meyer W."/>
            <person name="Carter D."/>
            <person name="Schein J."/>
            <person name="Krzywinski M."/>
            <person name="Kwon-Chung K.J."/>
            <person name="Varma A."/>
            <person name="Wang J."/>
            <person name="Brunham R."/>
            <person name="Fyfe M."/>
            <person name="Ouellette B.F."/>
            <person name="Siddiqui A."/>
            <person name="Marra M."/>
            <person name="Jones S."/>
            <person name="Holt R."/>
            <person name="Birren B.W."/>
            <person name="Galagan J.E."/>
            <person name="Cuomo C.A."/>
        </authorList>
    </citation>
    <scope>NUCLEOTIDE SEQUENCE [LARGE SCALE GENOMIC DNA]</scope>
    <source>
        <strain evidence="3 4">R265</strain>
    </source>
</reference>
<dbReference type="InterPro" id="IPR045010">
    <property type="entry name" value="MDR_fam"/>
</dbReference>
<dbReference type="HOGENOM" id="CLU_026673_29_2_1"/>
<keyword evidence="4" id="KW-1185">Reference proteome</keyword>
<dbReference type="GO" id="GO:0016628">
    <property type="term" value="F:oxidoreductase activity, acting on the CH-CH group of donors, NAD or NADP as acceptor"/>
    <property type="evidence" value="ECO:0007669"/>
    <property type="project" value="InterPro"/>
</dbReference>
<dbReference type="InterPro" id="IPR011032">
    <property type="entry name" value="GroES-like_sf"/>
</dbReference>
<gene>
    <name evidence="3" type="ORF">CNBG_1321</name>
</gene>
<dbReference type="InterPro" id="IPR020843">
    <property type="entry name" value="ER"/>
</dbReference>
<dbReference type="VEuPathDB" id="FungiDB:CNBG_1321"/>
<dbReference type="Pfam" id="PF16884">
    <property type="entry name" value="ADH_N_2"/>
    <property type="match status" value="1"/>
</dbReference>
<evidence type="ECO:0000313" key="4">
    <source>
        <dbReference type="Proteomes" id="UP000029445"/>
    </source>
</evidence>
<dbReference type="AlphaFoldDB" id="A0A095EDF7"/>